<dbReference type="RefSeq" id="WP_188764114.1">
    <property type="nucleotide sequence ID" value="NZ_BMKK01000001.1"/>
</dbReference>
<organism evidence="1 2">
    <name type="scientific">Emticicia aquatilis</name>
    <dbReference type="NCBI Taxonomy" id="1537369"/>
    <lineage>
        <taxon>Bacteria</taxon>
        <taxon>Pseudomonadati</taxon>
        <taxon>Bacteroidota</taxon>
        <taxon>Cytophagia</taxon>
        <taxon>Cytophagales</taxon>
        <taxon>Leadbetterellaceae</taxon>
        <taxon>Emticicia</taxon>
    </lineage>
</organism>
<evidence type="ECO:0000313" key="2">
    <source>
        <dbReference type="Proteomes" id="UP000609064"/>
    </source>
</evidence>
<protein>
    <recommendedName>
        <fullName evidence="3">Histidine phosphatase family protein</fullName>
    </recommendedName>
</protein>
<proteinExistence type="predicted"/>
<dbReference type="Gene3D" id="3.40.50.1240">
    <property type="entry name" value="Phosphoglycerate mutase-like"/>
    <property type="match status" value="1"/>
</dbReference>
<dbReference type="AlphaFoldDB" id="A0A917DKE0"/>
<evidence type="ECO:0000313" key="1">
    <source>
        <dbReference type="EMBL" id="GGD43210.1"/>
    </source>
</evidence>
<dbReference type="Proteomes" id="UP000609064">
    <property type="component" value="Unassembled WGS sequence"/>
</dbReference>
<accession>A0A917DKE0</accession>
<dbReference type="InterPro" id="IPR029033">
    <property type="entry name" value="His_PPase_superfam"/>
</dbReference>
<dbReference type="Pfam" id="PF00300">
    <property type="entry name" value="His_Phos_1"/>
    <property type="match status" value="1"/>
</dbReference>
<gene>
    <name evidence="1" type="ORF">GCM10011514_03940</name>
</gene>
<keyword evidence="2" id="KW-1185">Reference proteome</keyword>
<dbReference type="InterPro" id="IPR013078">
    <property type="entry name" value="His_Pase_superF_clade-1"/>
</dbReference>
<comment type="caution">
    <text evidence="1">The sequence shown here is derived from an EMBL/GenBank/DDBJ whole genome shotgun (WGS) entry which is preliminary data.</text>
</comment>
<dbReference type="SUPFAM" id="SSF53254">
    <property type="entry name" value="Phosphoglycerate mutase-like"/>
    <property type="match status" value="1"/>
</dbReference>
<sequence length="175" mass="20108">MKIGLVRHFKVKHKAPKKILLTASEVIEWFSGYDLADVEHQTVDLKNVNWERCLSSPLPRALTTAKTIFDGEIEVIDELKELAVFPLLNTNLKLPFIVWAIVIRIKSSSEDDTLKKFRNTIKTFVDELLLQEEKQTLVVSHGFVMMYLQKELKTRGFKGKGFGNPANAKVYIFEK</sequence>
<evidence type="ECO:0008006" key="3">
    <source>
        <dbReference type="Google" id="ProtNLM"/>
    </source>
</evidence>
<dbReference type="EMBL" id="BMKK01000001">
    <property type="protein sequence ID" value="GGD43210.1"/>
    <property type="molecule type" value="Genomic_DNA"/>
</dbReference>
<reference evidence="1" key="1">
    <citation type="journal article" date="2014" name="Int. J. Syst. Evol. Microbiol.">
        <title>Complete genome sequence of Corynebacterium casei LMG S-19264T (=DSM 44701T), isolated from a smear-ripened cheese.</title>
        <authorList>
            <consortium name="US DOE Joint Genome Institute (JGI-PGF)"/>
            <person name="Walter F."/>
            <person name="Albersmeier A."/>
            <person name="Kalinowski J."/>
            <person name="Ruckert C."/>
        </authorList>
    </citation>
    <scope>NUCLEOTIDE SEQUENCE</scope>
    <source>
        <strain evidence="1">CGMCC 1.15958</strain>
    </source>
</reference>
<reference evidence="1" key="2">
    <citation type="submission" date="2020-09" db="EMBL/GenBank/DDBJ databases">
        <authorList>
            <person name="Sun Q."/>
            <person name="Zhou Y."/>
        </authorList>
    </citation>
    <scope>NUCLEOTIDE SEQUENCE</scope>
    <source>
        <strain evidence="1">CGMCC 1.15958</strain>
    </source>
</reference>
<name>A0A917DKE0_9BACT</name>